<keyword evidence="3" id="KW-0862">Zinc</keyword>
<proteinExistence type="predicted"/>
<reference evidence="6 7" key="1">
    <citation type="journal article" date="2018" name="Gigascience">
        <title>Genomes of trombidid mites reveal novel predicted allergens and laterally-transferred genes associated with secondary metabolism.</title>
        <authorList>
            <person name="Dong X."/>
            <person name="Chaisiri K."/>
            <person name="Xia D."/>
            <person name="Armstrong S.D."/>
            <person name="Fang Y."/>
            <person name="Donnelly M.J."/>
            <person name="Kadowaki T."/>
            <person name="McGarry J.W."/>
            <person name="Darby A.C."/>
            <person name="Makepeace B.L."/>
        </authorList>
    </citation>
    <scope>NUCLEOTIDE SEQUENCE [LARGE SCALE GENOMIC DNA]</scope>
    <source>
        <strain evidence="6">UoL-UT</strain>
    </source>
</reference>
<dbReference type="EMBL" id="NCKV01012981">
    <property type="protein sequence ID" value="RWS21268.1"/>
    <property type="molecule type" value="Genomic_DNA"/>
</dbReference>
<dbReference type="GO" id="GO:0008270">
    <property type="term" value="F:zinc ion binding"/>
    <property type="evidence" value="ECO:0007669"/>
    <property type="project" value="UniProtKB-KW"/>
</dbReference>
<dbReference type="VEuPathDB" id="VectorBase:LDEU010772"/>
<dbReference type="STRING" id="299467.A0A443S143"/>
<protein>
    <recommendedName>
        <fullName evidence="8">MULE transposase domain-containing protein</fullName>
    </recommendedName>
</protein>
<evidence type="ECO:0000256" key="3">
    <source>
        <dbReference type="ARBA" id="ARBA00022833"/>
    </source>
</evidence>
<dbReference type="OrthoDB" id="6500349at2759"/>
<name>A0A443S143_9ACAR</name>
<keyword evidence="2" id="KW-0863">Zinc-finger</keyword>
<sequence length="472" mass="53959">MVLHYVLSNKGVNQLSHNGYLYTHERKHLLKDYWKCVEFSSYKCGRAHTSGDDVVHESNNHNHERRTIEIAAKEVINDIKKLAETSTQAPQQILSLVTSTMPIAVAPALPRVDFLTRTIQRKRQKFDGGPSTVTSLLDLRLDSTKILTSKGEDFLLFDSGPQEDRIVLFGSQKNIDLLISSPHWYADGTFKTSPPLFAQVYTIHGIQFNNVIPAIYALLPSQSTDTYRRVLQAIKFSRPNVMPVSVMTDFELAAVNAFKLEFPGIQTRGCFFHFMQAIYRQIKSNKNILALYEDSNNIDNIVCLRQLGALAFVPINDVTECFSKLLDTDFFKTNKDVLLPLVEYFEDTWIGGTIGNGFTRRNPRFPIELWNCYESVLDDLPKTNNSVEGWHRAFNSLISCDHPSIQKFINGIKKDHSLNEARLEQYVAGTPRKRSYRRELEAIRFKSIVQEYGTRNTLLYLKGVAYNLTFPQ</sequence>
<evidence type="ECO:0000256" key="1">
    <source>
        <dbReference type="ARBA" id="ARBA00022723"/>
    </source>
</evidence>
<evidence type="ECO:0000313" key="6">
    <source>
        <dbReference type="EMBL" id="RWS21268.1"/>
    </source>
</evidence>
<comment type="caution">
    <text evidence="6">The sequence shown here is derived from an EMBL/GenBank/DDBJ whole genome shotgun (WGS) entry which is preliminary data.</text>
</comment>
<dbReference type="PANTHER" id="PTHR47160">
    <property type="entry name" value="PUTATIVE-RELATED"/>
    <property type="match status" value="1"/>
</dbReference>
<evidence type="ECO:0000259" key="4">
    <source>
        <dbReference type="Pfam" id="PF04500"/>
    </source>
</evidence>
<evidence type="ECO:0000313" key="7">
    <source>
        <dbReference type="Proteomes" id="UP000288716"/>
    </source>
</evidence>
<dbReference type="Pfam" id="PF10551">
    <property type="entry name" value="MULE"/>
    <property type="match status" value="1"/>
</dbReference>
<dbReference type="Pfam" id="PF04500">
    <property type="entry name" value="FLYWCH"/>
    <property type="match status" value="1"/>
</dbReference>
<dbReference type="Gene3D" id="2.20.25.240">
    <property type="match status" value="1"/>
</dbReference>
<dbReference type="AlphaFoldDB" id="A0A443S143"/>
<feature type="domain" description="FLYWCH-type" evidence="4">
    <location>
        <begin position="5"/>
        <end position="63"/>
    </location>
</feature>
<evidence type="ECO:0000259" key="5">
    <source>
        <dbReference type="Pfam" id="PF10551"/>
    </source>
</evidence>
<dbReference type="InterPro" id="IPR018289">
    <property type="entry name" value="MULE_transposase_dom"/>
</dbReference>
<gene>
    <name evidence="6" type="ORF">B4U80_11452</name>
</gene>
<evidence type="ECO:0000256" key="2">
    <source>
        <dbReference type="ARBA" id="ARBA00022771"/>
    </source>
</evidence>
<keyword evidence="1" id="KW-0479">Metal-binding</keyword>
<dbReference type="Proteomes" id="UP000288716">
    <property type="component" value="Unassembled WGS sequence"/>
</dbReference>
<organism evidence="6 7">
    <name type="scientific">Leptotrombidium deliense</name>
    <dbReference type="NCBI Taxonomy" id="299467"/>
    <lineage>
        <taxon>Eukaryota</taxon>
        <taxon>Metazoa</taxon>
        <taxon>Ecdysozoa</taxon>
        <taxon>Arthropoda</taxon>
        <taxon>Chelicerata</taxon>
        <taxon>Arachnida</taxon>
        <taxon>Acari</taxon>
        <taxon>Acariformes</taxon>
        <taxon>Trombidiformes</taxon>
        <taxon>Prostigmata</taxon>
        <taxon>Anystina</taxon>
        <taxon>Parasitengona</taxon>
        <taxon>Trombiculoidea</taxon>
        <taxon>Trombiculidae</taxon>
        <taxon>Leptotrombidium</taxon>
    </lineage>
</organism>
<evidence type="ECO:0008006" key="8">
    <source>
        <dbReference type="Google" id="ProtNLM"/>
    </source>
</evidence>
<feature type="domain" description="MULE transposase" evidence="5">
    <location>
        <begin position="184"/>
        <end position="276"/>
    </location>
</feature>
<dbReference type="PANTHER" id="PTHR47160:SF10">
    <property type="entry name" value="MULE TRANSPOSASE DOMAIN-CONTAINING PROTEIN"/>
    <property type="match status" value="1"/>
</dbReference>
<accession>A0A443S143</accession>
<keyword evidence="7" id="KW-1185">Reference proteome</keyword>
<dbReference type="InterPro" id="IPR007588">
    <property type="entry name" value="Znf_FLYWCH"/>
</dbReference>